<dbReference type="EMBL" id="MU004233">
    <property type="protein sequence ID" value="KAF2671405.1"/>
    <property type="molecule type" value="Genomic_DNA"/>
</dbReference>
<keyword evidence="2" id="KW-1185">Reference proteome</keyword>
<reference evidence="1" key="1">
    <citation type="journal article" date="2020" name="Stud. Mycol.">
        <title>101 Dothideomycetes genomes: a test case for predicting lifestyles and emergence of pathogens.</title>
        <authorList>
            <person name="Haridas S."/>
            <person name="Albert R."/>
            <person name="Binder M."/>
            <person name="Bloem J."/>
            <person name="Labutti K."/>
            <person name="Salamov A."/>
            <person name="Andreopoulos B."/>
            <person name="Baker S."/>
            <person name="Barry K."/>
            <person name="Bills G."/>
            <person name="Bluhm B."/>
            <person name="Cannon C."/>
            <person name="Castanera R."/>
            <person name="Culley D."/>
            <person name="Daum C."/>
            <person name="Ezra D."/>
            <person name="Gonzalez J."/>
            <person name="Henrissat B."/>
            <person name="Kuo A."/>
            <person name="Liang C."/>
            <person name="Lipzen A."/>
            <person name="Lutzoni F."/>
            <person name="Magnuson J."/>
            <person name="Mondo S."/>
            <person name="Nolan M."/>
            <person name="Ohm R."/>
            <person name="Pangilinan J."/>
            <person name="Park H.-J."/>
            <person name="Ramirez L."/>
            <person name="Alfaro M."/>
            <person name="Sun H."/>
            <person name="Tritt A."/>
            <person name="Yoshinaga Y."/>
            <person name="Zwiers L.-H."/>
            <person name="Turgeon B."/>
            <person name="Goodwin S."/>
            <person name="Spatafora J."/>
            <person name="Crous P."/>
            <person name="Grigoriev I."/>
        </authorList>
    </citation>
    <scope>NUCLEOTIDE SEQUENCE</scope>
    <source>
        <strain evidence="1">CBS 115976</strain>
    </source>
</reference>
<name>A0A6A6UGL0_9PEZI</name>
<accession>A0A6A6UGL0</accession>
<protein>
    <submittedName>
        <fullName evidence="1">Uncharacterized protein</fullName>
    </submittedName>
</protein>
<dbReference type="AlphaFoldDB" id="A0A6A6UGL0"/>
<dbReference type="OrthoDB" id="6499973at2759"/>
<evidence type="ECO:0000313" key="2">
    <source>
        <dbReference type="Proteomes" id="UP000799302"/>
    </source>
</evidence>
<organism evidence="1 2">
    <name type="scientific">Microthyrium microscopicum</name>
    <dbReference type="NCBI Taxonomy" id="703497"/>
    <lineage>
        <taxon>Eukaryota</taxon>
        <taxon>Fungi</taxon>
        <taxon>Dikarya</taxon>
        <taxon>Ascomycota</taxon>
        <taxon>Pezizomycotina</taxon>
        <taxon>Dothideomycetes</taxon>
        <taxon>Dothideomycetes incertae sedis</taxon>
        <taxon>Microthyriales</taxon>
        <taxon>Microthyriaceae</taxon>
        <taxon>Microthyrium</taxon>
    </lineage>
</organism>
<proteinExistence type="predicted"/>
<gene>
    <name evidence="1" type="ORF">BT63DRAFT_438849</name>
</gene>
<dbReference type="Proteomes" id="UP000799302">
    <property type="component" value="Unassembled WGS sequence"/>
</dbReference>
<sequence length="190" mass="22585">MTSIAEAYWGYLIYRTVYTEESDRWLDTILQRIGPYVRRAILEDTHHESELRFAFPLIQDKEELEDASLQQLRERWNGQDRHHYPPTFFRNSVFLVLDEGSLKSFVDFADDDPSDPIATFIPYLKMVDGRFDLNDPDDVEERQWNPRREAMNVAVQHLGRYESLDREYDMISRAKINFIVNPTYGEIWVG</sequence>
<evidence type="ECO:0000313" key="1">
    <source>
        <dbReference type="EMBL" id="KAF2671405.1"/>
    </source>
</evidence>